<sequence length="337" mass="39916">MSDYIVPLPSSLECLPNEILLEIFGYIQVHDRLRAFYNLNNRLNCILFASNVHLYILYPDDIQKSKINENILSHLIKSERYISRLRLINDKSILNQKFIRFSFIRSLIVDIPTTKLICMITPELFSRLEYIHTGYSSAKINLDTLHRDIFSNGFPLLKKCSLNNISINQQWTGSPSIKILSVWSDNPRIVVERILHALTHLISLHLYLNWLPTHDILDNQIISQHSYLKCLKLHLYGLWTLEKLDSFLAYIPTITFLSLYSSYFDSHMISFQWDFKELAYIFKCRLPNLCRFNCEFIIKNQSKIDLKEIYSLHSCFHRINYEKYSDNELFIKIFTNK</sequence>
<dbReference type="Proteomes" id="UP000663844">
    <property type="component" value="Unassembled WGS sequence"/>
</dbReference>
<gene>
    <name evidence="1" type="ORF">JYZ213_LOCUS11135</name>
    <name evidence="2" type="ORF">OXD698_LOCUS34210</name>
</gene>
<dbReference type="EMBL" id="CAJNOG010000083">
    <property type="protein sequence ID" value="CAF0912026.1"/>
    <property type="molecule type" value="Genomic_DNA"/>
</dbReference>
<comment type="caution">
    <text evidence="2">The sequence shown here is derived from an EMBL/GenBank/DDBJ whole genome shotgun (WGS) entry which is preliminary data.</text>
</comment>
<evidence type="ECO:0000313" key="2">
    <source>
        <dbReference type="EMBL" id="CAF4079427.1"/>
    </source>
</evidence>
<dbReference type="AlphaFoldDB" id="A0A819THV3"/>
<evidence type="ECO:0000313" key="3">
    <source>
        <dbReference type="Proteomes" id="UP000663844"/>
    </source>
</evidence>
<dbReference type="EMBL" id="CAJOAZ010004893">
    <property type="protein sequence ID" value="CAF4079427.1"/>
    <property type="molecule type" value="Genomic_DNA"/>
</dbReference>
<accession>A0A819THV3</accession>
<protein>
    <recommendedName>
        <fullName evidence="4">F-box domain-containing protein</fullName>
    </recommendedName>
</protein>
<reference evidence="2" key="1">
    <citation type="submission" date="2021-02" db="EMBL/GenBank/DDBJ databases">
        <authorList>
            <person name="Nowell W R."/>
        </authorList>
    </citation>
    <scope>NUCLEOTIDE SEQUENCE</scope>
</reference>
<evidence type="ECO:0000313" key="1">
    <source>
        <dbReference type="EMBL" id="CAF0912026.1"/>
    </source>
</evidence>
<name>A0A819THV3_9BILA</name>
<organism evidence="2 3">
    <name type="scientific">Adineta steineri</name>
    <dbReference type="NCBI Taxonomy" id="433720"/>
    <lineage>
        <taxon>Eukaryota</taxon>
        <taxon>Metazoa</taxon>
        <taxon>Spiralia</taxon>
        <taxon>Gnathifera</taxon>
        <taxon>Rotifera</taxon>
        <taxon>Eurotatoria</taxon>
        <taxon>Bdelloidea</taxon>
        <taxon>Adinetida</taxon>
        <taxon>Adinetidae</taxon>
        <taxon>Adineta</taxon>
    </lineage>
</organism>
<dbReference type="Proteomes" id="UP000663845">
    <property type="component" value="Unassembled WGS sequence"/>
</dbReference>
<proteinExistence type="predicted"/>
<evidence type="ECO:0008006" key="4">
    <source>
        <dbReference type="Google" id="ProtNLM"/>
    </source>
</evidence>